<dbReference type="EMBL" id="WJJP01000693">
    <property type="protein sequence ID" value="MBD3327139.1"/>
    <property type="molecule type" value="Genomic_DNA"/>
</dbReference>
<evidence type="ECO:0008006" key="7">
    <source>
        <dbReference type="Google" id="ProtNLM"/>
    </source>
</evidence>
<keyword evidence="1 2" id="KW-0808">Transferase</keyword>
<feature type="transmembrane region" description="Helical" evidence="4">
    <location>
        <begin position="147"/>
        <end position="168"/>
    </location>
</feature>
<dbReference type="AlphaFoldDB" id="A0A9D5JZL5"/>
<dbReference type="GO" id="GO:0008654">
    <property type="term" value="P:phospholipid biosynthetic process"/>
    <property type="evidence" value="ECO:0007669"/>
    <property type="project" value="InterPro"/>
</dbReference>
<name>A0A9D5JZL5_9BACT</name>
<keyword evidence="4" id="KW-0472">Membrane</keyword>
<dbReference type="InterPro" id="IPR048254">
    <property type="entry name" value="CDP_ALCOHOL_P_TRANSF_CS"/>
</dbReference>
<comment type="caution">
    <text evidence="5">The sequence shown here is derived from an EMBL/GenBank/DDBJ whole genome shotgun (WGS) entry which is preliminary data.</text>
</comment>
<protein>
    <recommendedName>
        <fullName evidence="7">CDP-alcohol phosphatidyltransferase</fullName>
    </recommendedName>
</protein>
<evidence type="ECO:0000256" key="2">
    <source>
        <dbReference type="RuleBase" id="RU003750"/>
    </source>
</evidence>
<evidence type="ECO:0000256" key="1">
    <source>
        <dbReference type="ARBA" id="ARBA00022679"/>
    </source>
</evidence>
<feature type="compositionally biased region" description="Basic and acidic residues" evidence="3">
    <location>
        <begin position="1"/>
        <end position="11"/>
    </location>
</feature>
<sequence>MNEISGRHERQSTGADSTKGQAGMTKNFIGEAFGKVGSKWRDALARRIIDHNISPNMLTFTGVSINLIGGVVLAMGANAEDRFNWFHVLAGLIILLANTFDMLDGTVARMSGRVSKFGAFSDSVMDRYSDMALFAGAITYFALRQDILFVVISAFALVGGIMTSYTRARAESLLPGKFDAGYMERPERIVALAVTCLMSRLYMGMLFIAIFSNLATFHRIWDTWRVNRNLTHPEDARQGYGSINSPAIIRALRNIIFWTYPRQTWQHDALNAILFILALLAPLR</sequence>
<feature type="transmembrane region" description="Helical" evidence="4">
    <location>
        <begin position="57"/>
        <end position="77"/>
    </location>
</feature>
<accession>A0A9D5JZL5</accession>
<dbReference type="Proteomes" id="UP000649604">
    <property type="component" value="Unassembled WGS sequence"/>
</dbReference>
<dbReference type="GO" id="GO:0016020">
    <property type="term" value="C:membrane"/>
    <property type="evidence" value="ECO:0007669"/>
    <property type="project" value="InterPro"/>
</dbReference>
<organism evidence="5 6">
    <name type="scientific">candidate division KSB3 bacterium</name>
    <dbReference type="NCBI Taxonomy" id="2044937"/>
    <lineage>
        <taxon>Bacteria</taxon>
        <taxon>candidate division KSB3</taxon>
    </lineage>
</organism>
<keyword evidence="4" id="KW-1133">Transmembrane helix</keyword>
<keyword evidence="4" id="KW-0812">Transmembrane</keyword>
<evidence type="ECO:0000313" key="5">
    <source>
        <dbReference type="EMBL" id="MBD3327139.1"/>
    </source>
</evidence>
<evidence type="ECO:0000256" key="3">
    <source>
        <dbReference type="SAM" id="MobiDB-lite"/>
    </source>
</evidence>
<dbReference type="Pfam" id="PF01066">
    <property type="entry name" value="CDP-OH_P_transf"/>
    <property type="match status" value="1"/>
</dbReference>
<dbReference type="GO" id="GO:0016780">
    <property type="term" value="F:phosphotransferase activity, for other substituted phosphate groups"/>
    <property type="evidence" value="ECO:0007669"/>
    <property type="project" value="InterPro"/>
</dbReference>
<gene>
    <name evidence="5" type="ORF">GF339_21305</name>
</gene>
<proteinExistence type="inferred from homology"/>
<dbReference type="PROSITE" id="PS00379">
    <property type="entry name" value="CDP_ALCOHOL_P_TRANSF"/>
    <property type="match status" value="1"/>
</dbReference>
<feature type="region of interest" description="Disordered" evidence="3">
    <location>
        <begin position="1"/>
        <end position="22"/>
    </location>
</feature>
<dbReference type="Gene3D" id="1.20.120.1760">
    <property type="match status" value="1"/>
</dbReference>
<feature type="transmembrane region" description="Helical" evidence="4">
    <location>
        <begin position="189"/>
        <end position="211"/>
    </location>
</feature>
<dbReference type="InterPro" id="IPR043130">
    <property type="entry name" value="CDP-OH_PTrfase_TM_dom"/>
</dbReference>
<evidence type="ECO:0000313" key="6">
    <source>
        <dbReference type="Proteomes" id="UP000649604"/>
    </source>
</evidence>
<dbReference type="InterPro" id="IPR000462">
    <property type="entry name" value="CDP-OH_P_trans"/>
</dbReference>
<reference evidence="5" key="1">
    <citation type="submission" date="2019-11" db="EMBL/GenBank/DDBJ databases">
        <title>Microbial mats filling the niche in hypersaline microbial mats.</title>
        <authorList>
            <person name="Wong H.L."/>
            <person name="Macleod F.I."/>
            <person name="White R.A. III"/>
            <person name="Burns B.P."/>
        </authorList>
    </citation>
    <scope>NUCLEOTIDE SEQUENCE</scope>
    <source>
        <strain evidence="5">Rbin_158</strain>
    </source>
</reference>
<feature type="transmembrane region" description="Helical" evidence="4">
    <location>
        <begin position="83"/>
        <end position="103"/>
    </location>
</feature>
<evidence type="ECO:0000256" key="4">
    <source>
        <dbReference type="SAM" id="Phobius"/>
    </source>
</evidence>
<comment type="similarity">
    <text evidence="2">Belongs to the CDP-alcohol phosphatidyltransferase class-I family.</text>
</comment>